<proteinExistence type="predicted"/>
<sequence>AEVYVGNPVTISVRVTNYGTAAGSKVITCNVT</sequence>
<evidence type="ECO:0000313" key="1">
    <source>
        <dbReference type="EMBL" id="GAJ16694.1"/>
    </source>
</evidence>
<comment type="caution">
    <text evidence="1">The sequence shown here is derived from an EMBL/GenBank/DDBJ whole genome shotgun (WGS) entry which is preliminary data.</text>
</comment>
<dbReference type="AlphaFoldDB" id="X1UGM9"/>
<dbReference type="EMBL" id="BARW01041514">
    <property type="protein sequence ID" value="GAJ16694.1"/>
    <property type="molecule type" value="Genomic_DNA"/>
</dbReference>
<gene>
    <name evidence="1" type="ORF">S12H4_62119</name>
</gene>
<name>X1UGM9_9ZZZZ</name>
<feature type="non-terminal residue" evidence="1">
    <location>
        <position position="1"/>
    </location>
</feature>
<accession>X1UGM9</accession>
<protein>
    <recommendedName>
        <fullName evidence="2">CARDB domain-containing protein</fullName>
    </recommendedName>
</protein>
<organism evidence="1">
    <name type="scientific">marine sediment metagenome</name>
    <dbReference type="NCBI Taxonomy" id="412755"/>
    <lineage>
        <taxon>unclassified sequences</taxon>
        <taxon>metagenomes</taxon>
        <taxon>ecological metagenomes</taxon>
    </lineage>
</organism>
<reference evidence="1" key="1">
    <citation type="journal article" date="2014" name="Front. Microbiol.">
        <title>High frequency of phylogenetically diverse reductive dehalogenase-homologous genes in deep subseafloor sedimentary metagenomes.</title>
        <authorList>
            <person name="Kawai M."/>
            <person name="Futagami T."/>
            <person name="Toyoda A."/>
            <person name="Takaki Y."/>
            <person name="Nishi S."/>
            <person name="Hori S."/>
            <person name="Arai W."/>
            <person name="Tsubouchi T."/>
            <person name="Morono Y."/>
            <person name="Uchiyama I."/>
            <person name="Ito T."/>
            <person name="Fujiyama A."/>
            <person name="Inagaki F."/>
            <person name="Takami H."/>
        </authorList>
    </citation>
    <scope>NUCLEOTIDE SEQUENCE</scope>
    <source>
        <strain evidence="1">Expedition CK06-06</strain>
    </source>
</reference>
<evidence type="ECO:0008006" key="2">
    <source>
        <dbReference type="Google" id="ProtNLM"/>
    </source>
</evidence>